<keyword evidence="2 4" id="KW-0238">DNA-binding</keyword>
<name>A0A370LB05_9HYPH</name>
<evidence type="ECO:0000259" key="3">
    <source>
        <dbReference type="PROSITE" id="PS51740"/>
    </source>
</evidence>
<sequence>MAANATSGTAKLFMHGRSQAVRLPKEFRFEGSEVQVSKVGNKVILEPIAKPAFDAKAWRAKLDALGARDFLVDGLPDDPPAEAEDAVDFG</sequence>
<evidence type="ECO:0000256" key="1">
    <source>
        <dbReference type="ARBA" id="ARBA00007924"/>
    </source>
</evidence>
<dbReference type="Proteomes" id="UP000255207">
    <property type="component" value="Unassembled WGS sequence"/>
</dbReference>
<dbReference type="AlphaFoldDB" id="A0A370LB05"/>
<comment type="similarity">
    <text evidence="1">Belongs to the VapB family.</text>
</comment>
<keyword evidence="5" id="KW-1185">Reference proteome</keyword>
<accession>A0A370LB05</accession>
<dbReference type="SUPFAM" id="SSF89447">
    <property type="entry name" value="AbrB/MazE/MraZ-like"/>
    <property type="match status" value="1"/>
</dbReference>
<proteinExistence type="inferred from homology"/>
<evidence type="ECO:0000256" key="2">
    <source>
        <dbReference type="PROSITE-ProRule" id="PRU01076"/>
    </source>
</evidence>
<dbReference type="PANTHER" id="PTHR37550:SF3">
    <property type="entry name" value="ANTITOXIN VAPB1"/>
    <property type="match status" value="1"/>
</dbReference>
<dbReference type="Pfam" id="PF04014">
    <property type="entry name" value="MazE_antitoxin"/>
    <property type="match status" value="1"/>
</dbReference>
<feature type="domain" description="SpoVT-AbrB" evidence="3">
    <location>
        <begin position="10"/>
        <end position="50"/>
    </location>
</feature>
<dbReference type="EMBL" id="QQTP01000001">
    <property type="protein sequence ID" value="RDJ29126.1"/>
    <property type="molecule type" value="Genomic_DNA"/>
</dbReference>
<dbReference type="PROSITE" id="PS51740">
    <property type="entry name" value="SPOVT_ABRB"/>
    <property type="match status" value="1"/>
</dbReference>
<dbReference type="InterPro" id="IPR051734">
    <property type="entry name" value="VapB_TA_antitoxins"/>
</dbReference>
<dbReference type="SMART" id="SM00966">
    <property type="entry name" value="SpoVT_AbrB"/>
    <property type="match status" value="1"/>
</dbReference>
<dbReference type="Gene3D" id="2.10.260.10">
    <property type="match status" value="1"/>
</dbReference>
<dbReference type="PANTHER" id="PTHR37550">
    <property type="entry name" value="ANTITOXIN VAPB1"/>
    <property type="match status" value="1"/>
</dbReference>
<evidence type="ECO:0000313" key="5">
    <source>
        <dbReference type="Proteomes" id="UP000255207"/>
    </source>
</evidence>
<dbReference type="RefSeq" id="WP_114827243.1">
    <property type="nucleotide sequence ID" value="NZ_QQTO01000019.1"/>
</dbReference>
<organism evidence="4 5">
    <name type="scientific">Bosea caraganae</name>
    <dbReference type="NCBI Taxonomy" id="2763117"/>
    <lineage>
        <taxon>Bacteria</taxon>
        <taxon>Pseudomonadati</taxon>
        <taxon>Pseudomonadota</taxon>
        <taxon>Alphaproteobacteria</taxon>
        <taxon>Hyphomicrobiales</taxon>
        <taxon>Boseaceae</taxon>
        <taxon>Bosea</taxon>
    </lineage>
</organism>
<dbReference type="InterPro" id="IPR037914">
    <property type="entry name" value="SpoVT-AbrB_sf"/>
</dbReference>
<protein>
    <submittedName>
        <fullName evidence="4">AbrB/MazE/SpoVT family DNA-binding domain-containing protein</fullName>
    </submittedName>
</protein>
<dbReference type="GO" id="GO:0003677">
    <property type="term" value="F:DNA binding"/>
    <property type="evidence" value="ECO:0007669"/>
    <property type="project" value="UniProtKB-UniRule"/>
</dbReference>
<gene>
    <name evidence="4" type="ORF">DWE98_00660</name>
</gene>
<comment type="caution">
    <text evidence="4">The sequence shown here is derived from an EMBL/GenBank/DDBJ whole genome shotgun (WGS) entry which is preliminary data.</text>
</comment>
<evidence type="ECO:0000313" key="4">
    <source>
        <dbReference type="EMBL" id="RDJ29126.1"/>
    </source>
</evidence>
<dbReference type="OrthoDB" id="7173678at2"/>
<dbReference type="InterPro" id="IPR007159">
    <property type="entry name" value="SpoVT-AbrB_dom"/>
</dbReference>
<reference evidence="5" key="1">
    <citation type="submission" date="2018-07" db="EMBL/GenBank/DDBJ databases">
        <authorList>
            <person name="Safronova V.I."/>
            <person name="Chirak E.R."/>
            <person name="Sazanova A.L."/>
        </authorList>
    </citation>
    <scope>NUCLEOTIDE SEQUENCE [LARGE SCALE GENOMIC DNA]</scope>
    <source>
        <strain evidence="5">RCAM04685</strain>
    </source>
</reference>